<feature type="transmembrane region" description="Helical" evidence="7">
    <location>
        <begin position="198"/>
        <end position="220"/>
    </location>
</feature>
<feature type="region of interest" description="Disordered" evidence="6">
    <location>
        <begin position="280"/>
        <end position="311"/>
    </location>
</feature>
<gene>
    <name evidence="9" type="ORF">ACFORJ_09280</name>
</gene>
<reference evidence="10" key="1">
    <citation type="journal article" date="2019" name="Int. J. Syst. Evol. Microbiol.">
        <title>The Global Catalogue of Microorganisms (GCM) 10K type strain sequencing project: providing services to taxonomists for standard genome sequencing and annotation.</title>
        <authorList>
            <consortium name="The Broad Institute Genomics Platform"/>
            <consortium name="The Broad Institute Genome Sequencing Center for Infectious Disease"/>
            <person name="Wu L."/>
            <person name="Ma J."/>
        </authorList>
    </citation>
    <scope>NUCLEOTIDE SEQUENCE [LARGE SCALE GENOMIC DNA]</scope>
    <source>
        <strain evidence="10">CCUG 53252</strain>
    </source>
</reference>
<dbReference type="InterPro" id="IPR051790">
    <property type="entry name" value="Cytochrome_c-biogenesis_DsbD"/>
</dbReference>
<protein>
    <submittedName>
        <fullName evidence="9">Cytochrome c biogenesis CcdA family protein</fullName>
    </submittedName>
</protein>
<sequence length="311" mass="30715">MGVGSIGFAGAFLGGLLSLLSPCSALLLPSFFAYAFDGVGKLVQRTVVFYLGMIAVLVPMGAGIGAVGSLLTIHRATVTLVAGLVVIALGVFTALGGGFRFGGSLGPDAGATAKGTGVFNVAVLGAVYGLAGFCSGPLLGAILTVALAGGSTVQGGVLMAVYALGMAAPLLVMALLWEKFDLGSRSWLRPRTVKVGPVRTNSLSLIAGVVLVALGVLFIVTGGTAGLGGATTVDQQFAMQEWLAKASGAVSDLWVLLGVLVLVAIGLVVYLLRARRAGAGAGADEGGADDASDADAGTGSSASRARGTSAE</sequence>
<evidence type="ECO:0000256" key="5">
    <source>
        <dbReference type="ARBA" id="ARBA00023136"/>
    </source>
</evidence>
<dbReference type="PANTHER" id="PTHR31272:SF4">
    <property type="entry name" value="CYTOCHROME C-TYPE BIOGENESIS PROTEIN HI_1454-RELATED"/>
    <property type="match status" value="1"/>
</dbReference>
<feature type="transmembrane region" description="Helical" evidence="7">
    <location>
        <begin position="157"/>
        <end position="177"/>
    </location>
</feature>
<feature type="transmembrane region" description="Helical" evidence="7">
    <location>
        <begin position="253"/>
        <end position="272"/>
    </location>
</feature>
<keyword evidence="5 7" id="KW-0472">Membrane</keyword>
<proteinExistence type="inferred from homology"/>
<comment type="caution">
    <text evidence="9">The sequence shown here is derived from an EMBL/GenBank/DDBJ whole genome shotgun (WGS) entry which is preliminary data.</text>
</comment>
<evidence type="ECO:0000256" key="6">
    <source>
        <dbReference type="SAM" id="MobiDB-lite"/>
    </source>
</evidence>
<name>A0ABV7ZT94_9CORY</name>
<feature type="transmembrane region" description="Helical" evidence="7">
    <location>
        <begin position="77"/>
        <end position="97"/>
    </location>
</feature>
<keyword evidence="10" id="KW-1185">Reference proteome</keyword>
<feature type="transmembrane region" description="Helical" evidence="7">
    <location>
        <begin position="6"/>
        <end position="35"/>
    </location>
</feature>
<dbReference type="PANTHER" id="PTHR31272">
    <property type="entry name" value="CYTOCHROME C-TYPE BIOGENESIS PROTEIN HI_1454-RELATED"/>
    <property type="match status" value="1"/>
</dbReference>
<evidence type="ECO:0000259" key="8">
    <source>
        <dbReference type="Pfam" id="PF02683"/>
    </source>
</evidence>
<dbReference type="InterPro" id="IPR003834">
    <property type="entry name" value="Cyt_c_assmbl_TM_dom"/>
</dbReference>
<comment type="subcellular location">
    <subcellularLocation>
        <location evidence="1">Membrane</location>
        <topology evidence="1">Multi-pass membrane protein</topology>
    </subcellularLocation>
</comment>
<evidence type="ECO:0000256" key="3">
    <source>
        <dbReference type="ARBA" id="ARBA00022692"/>
    </source>
</evidence>
<feature type="transmembrane region" description="Helical" evidence="7">
    <location>
        <begin position="118"/>
        <end position="145"/>
    </location>
</feature>
<evidence type="ECO:0000313" key="9">
    <source>
        <dbReference type="EMBL" id="MFC3850350.1"/>
    </source>
</evidence>
<evidence type="ECO:0000256" key="1">
    <source>
        <dbReference type="ARBA" id="ARBA00004141"/>
    </source>
</evidence>
<comment type="similarity">
    <text evidence="2">Belongs to the DsbD family.</text>
</comment>
<keyword evidence="3 7" id="KW-0812">Transmembrane</keyword>
<dbReference type="EMBL" id="JBHRZN010000003">
    <property type="protein sequence ID" value="MFC3850350.1"/>
    <property type="molecule type" value="Genomic_DNA"/>
</dbReference>
<keyword evidence="4 7" id="KW-1133">Transmembrane helix</keyword>
<dbReference type="Pfam" id="PF02683">
    <property type="entry name" value="DsbD_TM"/>
    <property type="match status" value="1"/>
</dbReference>
<dbReference type="RefSeq" id="WP_290289982.1">
    <property type="nucleotide sequence ID" value="NZ_CP047211.1"/>
</dbReference>
<dbReference type="Proteomes" id="UP001595751">
    <property type="component" value="Unassembled WGS sequence"/>
</dbReference>
<evidence type="ECO:0000256" key="4">
    <source>
        <dbReference type="ARBA" id="ARBA00022989"/>
    </source>
</evidence>
<feature type="compositionally biased region" description="Low complexity" evidence="6">
    <location>
        <begin position="294"/>
        <end position="311"/>
    </location>
</feature>
<feature type="transmembrane region" description="Helical" evidence="7">
    <location>
        <begin position="47"/>
        <end position="71"/>
    </location>
</feature>
<organism evidence="9 10">
    <name type="scientific">Corynebacterium hansenii</name>
    <dbReference type="NCBI Taxonomy" id="394964"/>
    <lineage>
        <taxon>Bacteria</taxon>
        <taxon>Bacillati</taxon>
        <taxon>Actinomycetota</taxon>
        <taxon>Actinomycetes</taxon>
        <taxon>Mycobacteriales</taxon>
        <taxon>Corynebacteriaceae</taxon>
        <taxon>Corynebacterium</taxon>
    </lineage>
</organism>
<evidence type="ECO:0000313" key="10">
    <source>
        <dbReference type="Proteomes" id="UP001595751"/>
    </source>
</evidence>
<feature type="domain" description="Cytochrome C biogenesis protein transmembrane" evidence="8">
    <location>
        <begin position="10"/>
        <end position="180"/>
    </location>
</feature>
<accession>A0ABV7ZT94</accession>
<evidence type="ECO:0000256" key="7">
    <source>
        <dbReference type="SAM" id="Phobius"/>
    </source>
</evidence>
<evidence type="ECO:0000256" key="2">
    <source>
        <dbReference type="ARBA" id="ARBA00006143"/>
    </source>
</evidence>